<feature type="region of interest" description="Disordered" evidence="1">
    <location>
        <begin position="302"/>
        <end position="327"/>
    </location>
</feature>
<feature type="region of interest" description="Disordered" evidence="1">
    <location>
        <begin position="36"/>
        <end position="58"/>
    </location>
</feature>
<proteinExistence type="predicted"/>
<evidence type="ECO:0000313" key="3">
    <source>
        <dbReference type="Proteomes" id="UP000614334"/>
    </source>
</evidence>
<sequence length="327" mass="36172">MTSSLFPNHDPSSVRLTIVQKTKSCRVLDFDGITPANLDATHSPPSSPDIQQRPPPPQPRCLVIIECRMHAMQRGMPGRTRHWNGGRDTRTTQRVWLWDSVQGASRDWMLGNWEEEEKREGDAIAGAERDAAKATGGDANRVCTPTACQTKADYKLGEGYMATRAMTRRAVALDGVASHATRSGYWASGETSKLPNIHLRHEVDDQWLESIAARAGQCDELTVEQAACKDEELGLYHERNVPISARLSLIRLDFFSLGWPIHTSPWTLSTDSSSITPPVPGLNARVAMVHILGQTRALNGFPAQGSMTDRKRGGGVDRSKQIREARR</sequence>
<name>A0A8H7I3W6_9AGAM</name>
<feature type="compositionally biased region" description="Basic and acidic residues" evidence="1">
    <location>
        <begin position="308"/>
        <end position="327"/>
    </location>
</feature>
<dbReference type="AlphaFoldDB" id="A0A8H7I3W6"/>
<evidence type="ECO:0000313" key="2">
    <source>
        <dbReference type="EMBL" id="KAF8750414.1"/>
    </source>
</evidence>
<gene>
    <name evidence="2" type="ORF">RHS01_09465</name>
</gene>
<reference evidence="2" key="1">
    <citation type="submission" date="2020-09" db="EMBL/GenBank/DDBJ databases">
        <title>Comparative genome analyses of four rice-infecting Rhizoctonia solani isolates reveal extensive enrichment of homogalacturonan modification genes.</title>
        <authorList>
            <person name="Lee D.-Y."/>
            <person name="Jeon J."/>
            <person name="Kim K.-T."/>
            <person name="Cheong K."/>
            <person name="Song H."/>
            <person name="Choi G."/>
            <person name="Ko J."/>
            <person name="Opiyo S.O."/>
            <person name="Zuo S."/>
            <person name="Madhav S."/>
            <person name="Lee Y.-H."/>
            <person name="Wang G.-L."/>
        </authorList>
    </citation>
    <scope>NUCLEOTIDE SEQUENCE</scope>
    <source>
        <strain evidence="2">AG1-IA B2</strain>
    </source>
</reference>
<dbReference type="EMBL" id="JACYCF010000021">
    <property type="protein sequence ID" value="KAF8750414.1"/>
    <property type="molecule type" value="Genomic_DNA"/>
</dbReference>
<evidence type="ECO:0000256" key="1">
    <source>
        <dbReference type="SAM" id="MobiDB-lite"/>
    </source>
</evidence>
<protein>
    <submittedName>
        <fullName evidence="2">Uncharacterized protein</fullName>
    </submittedName>
</protein>
<accession>A0A8H7I3W6</accession>
<comment type="caution">
    <text evidence="2">The sequence shown here is derived from an EMBL/GenBank/DDBJ whole genome shotgun (WGS) entry which is preliminary data.</text>
</comment>
<dbReference type="Proteomes" id="UP000614334">
    <property type="component" value="Unassembled WGS sequence"/>
</dbReference>
<organism evidence="2 3">
    <name type="scientific">Rhizoctonia solani</name>
    <dbReference type="NCBI Taxonomy" id="456999"/>
    <lineage>
        <taxon>Eukaryota</taxon>
        <taxon>Fungi</taxon>
        <taxon>Dikarya</taxon>
        <taxon>Basidiomycota</taxon>
        <taxon>Agaricomycotina</taxon>
        <taxon>Agaricomycetes</taxon>
        <taxon>Cantharellales</taxon>
        <taxon>Ceratobasidiaceae</taxon>
        <taxon>Rhizoctonia</taxon>
    </lineage>
</organism>